<dbReference type="Gene3D" id="3.10.129.110">
    <property type="entry name" value="Polyketide synthase dehydratase"/>
    <property type="match status" value="1"/>
</dbReference>
<evidence type="ECO:0000259" key="11">
    <source>
        <dbReference type="PROSITE" id="PS52004"/>
    </source>
</evidence>
<keyword evidence="4 13" id="KW-0808">Transferase</keyword>
<evidence type="ECO:0000256" key="8">
    <source>
        <dbReference type="ARBA" id="ARBA00023315"/>
    </source>
</evidence>
<dbReference type="InterPro" id="IPR001227">
    <property type="entry name" value="Ac_transferase_dom_sf"/>
</dbReference>
<dbReference type="InterPro" id="IPR049900">
    <property type="entry name" value="PKS_mFAS_DH"/>
</dbReference>
<feature type="domain" description="Ketosynthase family 3 (KS3)" evidence="11">
    <location>
        <begin position="6"/>
        <end position="425"/>
    </location>
</feature>
<dbReference type="GO" id="GO:0032259">
    <property type="term" value="P:methylation"/>
    <property type="evidence" value="ECO:0007669"/>
    <property type="project" value="UniProtKB-KW"/>
</dbReference>
<keyword evidence="5" id="KW-0521">NADP</keyword>
<keyword evidence="3" id="KW-0597">Phosphoprotein</keyword>
<dbReference type="PANTHER" id="PTHR43775">
    <property type="entry name" value="FATTY ACID SYNTHASE"/>
    <property type="match status" value="1"/>
</dbReference>
<sequence length="2459" mass="260143">MQSVSSGAVALVGVGLRLPGGIASLDGLWLALIENRDLVSDTPPDRFDRGMFGDPAGRAGKAYTTAGGFLEDIAAFDAAFFGMSPKEASRVDPQHRLVLECTVEALGDAAIDPQALAGSDAGVFMGVSTHDYGDLQMQRPKGYNAYTMAGAATCNVANRVSYFFDLHGPSLAIDTACSSTLTAVHEACEAVRSGRSAVALAGGVNVMLSPFGFLGGSAASMLSPTGRCHPFSALADGFVRAEGAGVFVLKSLAAALADGDRIHGVIAGSAANSDGRTAGLSMPSPQAQRQLLERVYAASGVNPGDVSYVEAHGTGTRAGDPVECAALGAVLGRGRSLPLPVGSVKSNVGHLEAGAGVAGLAKALLVLREGVVPKTLHSQPVSEEIDFTGLGLAPVLEPVELEGPRVVGVNSFGFGGANAHVVVVAPEPAETKADGPGAVPVMVSGHSEAALVQAAGEMADFLSGPGAPEFKDAAYSSVRRGGQGHRCVVFADDPAVAASRLRTLATGEKTAAAAARKTVAAGRVGFVFSGNGSVWEGMGTSLLASDPVFAAEIDEIDVLLGSLLGWSVREELEHPSGPEHWDLTEVAQPLLFALQAGVVASLKARGVVPHGVVGHSVGEVAAAFVAGWLDRGQACRVIAARSRLQAATRGAGRMAAVGLGQQETLERLADSPYAGDVLVTAVNTERDVTVGGSQKALAAWGEELLEEGVFFRDIGLEYIFHHPVTDRIERPLREELADLGAALGEVPMFSSVTGSGVDEALTAGYWWRNIREPVQFSAAVEGLLGSGVDVLVEIGPRPVLSGYLQRITADHDSEAALVTTLTRTAAGAEAIEGAVAHLLAIGAEMDTRGYFPAGQQRVVSLPAYAWQSEPHWHGEASWWLSETSGDGPQGARHPLLGSRRRGATPVWQQSVEPGLHGWLADHKVGAATVMPAAAFVEMALSAGQSVFDAPVEIARLTLDAALVLPVDQADPDLVLHTELDERDGRFSVSGRRGGDTTWTEHVHARVRPLLRAAPAVVDAAVVRQRMSRQVSREEHYALCTEVGLIYGPAFQTVHDLATGQGEACAAFTTPDESGGWQVHPAVLDGALQTGIFMALGGDNERVPYLPAGIDAVSCWRPVPAAGFIHVRQRARSTAELRWDVTLTDADGAVALEATGLRLRRFEAGAAPRAPHVEEVWRALPRKGSGAGVSPLPSPSQVLAQAGQGLEALARDFRAFRYAVYQPRALDLLAQFTVAAVCELLPEEEQFTLEDLHAAGVRPVYSRLVTVLLDAACAQGWLEKQDTQWRCRGVAQPEEAFRAMVAEFPAENALLHAYGVCGRHLVPVLRGEQDPLELLFSQNDELAARVYDSTPVLIYHNHIARQLLRTAISGWPHGRPLRVLEVGAGTGSTTRTLLPELSAGNTRYTYTDISPAFFQAAEEKFAAFDFIDYQCLDLDADPGTQGFTEGSFDVVVASNVLHATKDLAATMRRIATLLADGGHLIALEIHTVEVFATTFGLLDSFWASADTALRPVSPLLSQPQWTELLRMCDFGEVAYGRDEQEPARSDVSAIIASRAPRTMPPPKVPVDVSALPQRWLIATVGSEVPEPGTALTVQLPGISCMVPQAQDPASWQAALPAGAGSVGLVLLAGANHATGNPADLTDQAVQYCTALHALAHTTEQIPDAHEAHAWVIFTTDAHRPEEALDNAPDAALWGACRALANEQPRIGLRRIAWNGPADALMAEMASGSAEDEVVLTPAGRYVPRVRTHSRRPVPSHGENLPFAVQLRNVGPRYRLEWQAVTVTPPGRGEILISTRATALNYRDVLTGLGLTPLVADYAQKWRGQAVIGIECAGVVLAVGDDVTTVKAGDRVMAPAAHSFASHTVARADRAIILPEAMTYAEAATMPVAFYTVLHSLGHLAGLRQGETLLVHGAAGGVGLAAVQYARKAGARVIGTAGTEAKRDLLRLLGVDDVLDSRSLHFAHQVRELTGGRGVDVVLNSIAGDALTRSMEILAPYGRFIELGKRDVTEDNPLPMAPFSANISFHAVDISTLFINDSPLADHYRDLLDEAVHTGTYRPLLHRTYPAARIQEAFTALQHSRHHGKIVVTFDEAVPVTLPDQAPVLRPDAAYLVTGGLGGFGAATARHLARNGARHLALLGRRGINGPGAPELVADLTARGIAVSVHAVDVTDRTALVQIIDTIQQGPVPLAGLVHAAMVLDDAKMVDLNAERIRAALAPKMLGGLLLDELTRSLGLDFFVTYSSAATIIGNTYQAAYHAGNTVLDVLAVRRRRAGLPALSVQWGAIEDVGYAHRQGIVTALDDLGLGRLTSYQALHALDRLMTDSSAEVVTVADAQWNRLVMTLPALVAPRTGHLISQDSATVDGREDRFLLKEKTADESVAFIEEKLAELLAAIMQTTPNRIPTDARLDRLGVDSLMATEFAVQIRQRLGCDVAALELVNAPGLHVIAQRIATKIEGGSR</sequence>
<dbReference type="PROSITE" id="PS00606">
    <property type="entry name" value="KS3_1"/>
    <property type="match status" value="1"/>
</dbReference>
<feature type="active site" description="Proton acceptor; for dehydratase activity" evidence="9">
    <location>
        <position position="922"/>
    </location>
</feature>
<dbReference type="InterPro" id="IPR013149">
    <property type="entry name" value="ADH-like_C"/>
</dbReference>
<evidence type="ECO:0000256" key="5">
    <source>
        <dbReference type="ARBA" id="ARBA00022857"/>
    </source>
</evidence>
<evidence type="ECO:0000256" key="4">
    <source>
        <dbReference type="ARBA" id="ARBA00022679"/>
    </source>
</evidence>
<dbReference type="InterPro" id="IPR016039">
    <property type="entry name" value="Thiolase-like"/>
</dbReference>
<keyword evidence="8" id="KW-0012">Acyltransferase</keyword>
<gene>
    <name evidence="13" type="ORF">FHS40_009091</name>
</gene>
<dbReference type="InterPro" id="IPR049551">
    <property type="entry name" value="PKS_DH_C"/>
</dbReference>
<dbReference type="GO" id="GO:0008168">
    <property type="term" value="F:methyltransferase activity"/>
    <property type="evidence" value="ECO:0007669"/>
    <property type="project" value="UniProtKB-KW"/>
</dbReference>
<dbReference type="InterPro" id="IPR014043">
    <property type="entry name" value="Acyl_transferase_dom"/>
</dbReference>
<dbReference type="Pfam" id="PF02801">
    <property type="entry name" value="Ketoacyl-synt_C"/>
    <property type="match status" value="1"/>
</dbReference>
<evidence type="ECO:0000256" key="1">
    <source>
        <dbReference type="ARBA" id="ARBA00004792"/>
    </source>
</evidence>
<dbReference type="SMART" id="SM00822">
    <property type="entry name" value="PKS_KR"/>
    <property type="match status" value="1"/>
</dbReference>
<evidence type="ECO:0000259" key="10">
    <source>
        <dbReference type="PROSITE" id="PS50075"/>
    </source>
</evidence>
<dbReference type="SUPFAM" id="SSF47336">
    <property type="entry name" value="ACP-like"/>
    <property type="match status" value="1"/>
</dbReference>
<comment type="caution">
    <text evidence="13">The sequence shown here is derived from an EMBL/GenBank/DDBJ whole genome shotgun (WGS) entry which is preliminary data.</text>
</comment>
<feature type="region of interest" description="C-terminal hotdog fold" evidence="9">
    <location>
        <begin position="1027"/>
        <end position="1167"/>
    </location>
</feature>
<dbReference type="Pfam" id="PF08242">
    <property type="entry name" value="Methyltransf_12"/>
    <property type="match status" value="1"/>
</dbReference>
<dbReference type="SMART" id="SM00827">
    <property type="entry name" value="PKS_AT"/>
    <property type="match status" value="1"/>
</dbReference>
<dbReference type="SUPFAM" id="SSF50129">
    <property type="entry name" value="GroES-like"/>
    <property type="match status" value="1"/>
</dbReference>
<dbReference type="InterPro" id="IPR020806">
    <property type="entry name" value="PKS_PP-bd"/>
</dbReference>
<name>A0A7W8EZJ5_STRST</name>
<feature type="domain" description="PKS/mFAS DH" evidence="12">
    <location>
        <begin position="893"/>
        <end position="1167"/>
    </location>
</feature>
<comment type="pathway">
    <text evidence="1">Antibiotic biosynthesis.</text>
</comment>
<reference evidence="13 14" key="1">
    <citation type="submission" date="2020-08" db="EMBL/GenBank/DDBJ databases">
        <title>Genomic Encyclopedia of Type Strains, Phase III (KMG-III): the genomes of soil and plant-associated and newly described type strains.</title>
        <authorList>
            <person name="Whitman W."/>
        </authorList>
    </citation>
    <scope>NUCLEOTIDE SEQUENCE [LARGE SCALE GENOMIC DNA]</scope>
    <source>
        <strain evidence="13 14">CECT 3146</strain>
    </source>
</reference>
<dbReference type="GO" id="GO:0016491">
    <property type="term" value="F:oxidoreductase activity"/>
    <property type="evidence" value="ECO:0007669"/>
    <property type="project" value="InterPro"/>
</dbReference>
<dbReference type="Pfam" id="PF21089">
    <property type="entry name" value="PKS_DH_N"/>
    <property type="match status" value="1"/>
</dbReference>
<dbReference type="GO" id="GO:0004315">
    <property type="term" value="F:3-oxoacyl-[acyl-carrier-protein] synthase activity"/>
    <property type="evidence" value="ECO:0007669"/>
    <property type="project" value="InterPro"/>
</dbReference>
<dbReference type="Pfam" id="PF14765">
    <property type="entry name" value="PS-DH"/>
    <property type="match status" value="1"/>
</dbReference>
<dbReference type="InterPro" id="IPR036736">
    <property type="entry name" value="ACP-like_sf"/>
</dbReference>
<dbReference type="InterPro" id="IPR050091">
    <property type="entry name" value="PKS_NRPS_Biosynth_Enz"/>
</dbReference>
<dbReference type="CDD" id="cd05195">
    <property type="entry name" value="enoyl_red"/>
    <property type="match status" value="1"/>
</dbReference>
<keyword evidence="14" id="KW-1185">Reference proteome</keyword>
<dbReference type="SMART" id="SM00826">
    <property type="entry name" value="PKS_DH"/>
    <property type="match status" value="1"/>
</dbReference>
<dbReference type="InterPro" id="IPR018201">
    <property type="entry name" value="Ketoacyl_synth_AS"/>
</dbReference>
<dbReference type="CDD" id="cd02440">
    <property type="entry name" value="AdoMet_MTases"/>
    <property type="match status" value="1"/>
</dbReference>
<dbReference type="Pfam" id="PF08240">
    <property type="entry name" value="ADH_N"/>
    <property type="match status" value="1"/>
</dbReference>
<dbReference type="GO" id="GO:0017000">
    <property type="term" value="P:antibiotic biosynthetic process"/>
    <property type="evidence" value="ECO:0007669"/>
    <property type="project" value="UniProtKB-KW"/>
</dbReference>
<dbReference type="PANTHER" id="PTHR43775:SF37">
    <property type="entry name" value="SI:DKEY-61P9.11"/>
    <property type="match status" value="1"/>
</dbReference>
<dbReference type="InterPro" id="IPR020841">
    <property type="entry name" value="PKS_Beta-ketoAc_synthase_dom"/>
</dbReference>
<evidence type="ECO:0000256" key="3">
    <source>
        <dbReference type="ARBA" id="ARBA00022553"/>
    </source>
</evidence>
<dbReference type="InterPro" id="IPR029063">
    <property type="entry name" value="SAM-dependent_MTases_sf"/>
</dbReference>
<evidence type="ECO:0000256" key="2">
    <source>
        <dbReference type="ARBA" id="ARBA00022450"/>
    </source>
</evidence>
<dbReference type="Pfam" id="PF00107">
    <property type="entry name" value="ADH_zinc_N"/>
    <property type="match status" value="1"/>
</dbReference>
<proteinExistence type="predicted"/>
<dbReference type="InterPro" id="IPR036291">
    <property type="entry name" value="NAD(P)-bd_dom_sf"/>
</dbReference>
<dbReference type="InterPro" id="IPR013217">
    <property type="entry name" value="Methyltransf_12"/>
</dbReference>
<dbReference type="SUPFAM" id="SSF51735">
    <property type="entry name" value="NAD(P)-binding Rossmann-fold domains"/>
    <property type="match status" value="3"/>
</dbReference>
<dbReference type="PROSITE" id="PS52004">
    <property type="entry name" value="KS3_2"/>
    <property type="match status" value="1"/>
</dbReference>
<feature type="domain" description="Carrier" evidence="10">
    <location>
        <begin position="2380"/>
        <end position="2454"/>
    </location>
</feature>
<dbReference type="CDD" id="cd00833">
    <property type="entry name" value="PKS"/>
    <property type="match status" value="1"/>
</dbReference>
<dbReference type="EMBL" id="JACHJD010000050">
    <property type="protein sequence ID" value="MBB5109961.1"/>
    <property type="molecule type" value="Genomic_DNA"/>
</dbReference>
<dbReference type="Pfam" id="PF00109">
    <property type="entry name" value="ketoacyl-synt"/>
    <property type="match status" value="1"/>
</dbReference>
<keyword evidence="13" id="KW-0489">Methyltransferase</keyword>
<dbReference type="Pfam" id="PF00698">
    <property type="entry name" value="Acyl_transf_1"/>
    <property type="match status" value="1"/>
</dbReference>
<organism evidence="13 14">
    <name type="scientific">Streptomyces spectabilis</name>
    <dbReference type="NCBI Taxonomy" id="68270"/>
    <lineage>
        <taxon>Bacteria</taxon>
        <taxon>Bacillati</taxon>
        <taxon>Actinomycetota</taxon>
        <taxon>Actinomycetes</taxon>
        <taxon>Kitasatosporales</taxon>
        <taxon>Streptomycetaceae</taxon>
        <taxon>Streptomyces</taxon>
    </lineage>
</organism>
<dbReference type="PROSITE" id="PS50075">
    <property type="entry name" value="CARRIER"/>
    <property type="match status" value="1"/>
</dbReference>
<evidence type="ECO:0000256" key="9">
    <source>
        <dbReference type="PROSITE-ProRule" id="PRU01363"/>
    </source>
</evidence>
<feature type="active site" description="Proton donor; for dehydratase activity" evidence="9">
    <location>
        <position position="1084"/>
    </location>
</feature>
<dbReference type="InterPro" id="IPR002364">
    <property type="entry name" value="Quin_OxRdtase/zeta-crystal_CS"/>
</dbReference>
<keyword evidence="7" id="KW-0511">Multifunctional enzyme</keyword>
<dbReference type="InterPro" id="IPR013968">
    <property type="entry name" value="PKS_KR"/>
</dbReference>
<dbReference type="GO" id="GO:0008270">
    <property type="term" value="F:zinc ion binding"/>
    <property type="evidence" value="ECO:0007669"/>
    <property type="project" value="InterPro"/>
</dbReference>
<dbReference type="GO" id="GO:0031177">
    <property type="term" value="F:phosphopantetheine binding"/>
    <property type="evidence" value="ECO:0007669"/>
    <property type="project" value="InterPro"/>
</dbReference>
<dbReference type="Pfam" id="PF16197">
    <property type="entry name" value="KAsynt_C_assoc"/>
    <property type="match status" value="1"/>
</dbReference>
<dbReference type="Gene3D" id="3.40.50.150">
    <property type="entry name" value="Vaccinia Virus protein VP39"/>
    <property type="match status" value="1"/>
</dbReference>
<dbReference type="SUPFAM" id="SSF55048">
    <property type="entry name" value="Probable ACP-binding domain of malonyl-CoA ACP transacylase"/>
    <property type="match status" value="1"/>
</dbReference>
<keyword evidence="6" id="KW-0045">Antibiotic biosynthesis</keyword>
<dbReference type="Gene3D" id="3.40.366.10">
    <property type="entry name" value="Malonyl-Coenzyme A Acyl Carrier Protein, domain 2"/>
    <property type="match status" value="1"/>
</dbReference>
<dbReference type="InterPro" id="IPR057326">
    <property type="entry name" value="KR_dom"/>
</dbReference>
<dbReference type="Gene3D" id="1.10.1200.10">
    <property type="entry name" value="ACP-like"/>
    <property type="match status" value="1"/>
</dbReference>
<dbReference type="InterPro" id="IPR020807">
    <property type="entry name" value="PKS_DH"/>
</dbReference>
<dbReference type="Gene3D" id="3.40.47.10">
    <property type="match status" value="1"/>
</dbReference>
<dbReference type="InterPro" id="IPR016035">
    <property type="entry name" value="Acyl_Trfase/lysoPLipase"/>
</dbReference>
<dbReference type="FunFam" id="3.40.50.720:FF:000209">
    <property type="entry name" value="Polyketide synthase Pks12"/>
    <property type="match status" value="1"/>
</dbReference>
<dbReference type="Gene3D" id="3.40.50.720">
    <property type="entry name" value="NAD(P)-binding Rossmann-like Domain"/>
    <property type="match status" value="3"/>
</dbReference>
<dbReference type="Gene3D" id="3.30.70.3290">
    <property type="match status" value="1"/>
</dbReference>
<dbReference type="SMART" id="SM00825">
    <property type="entry name" value="PKS_KS"/>
    <property type="match status" value="1"/>
</dbReference>
<dbReference type="SUPFAM" id="SSF53901">
    <property type="entry name" value="Thiolase-like"/>
    <property type="match status" value="1"/>
</dbReference>
<dbReference type="SMART" id="SM00823">
    <property type="entry name" value="PKS_PP"/>
    <property type="match status" value="1"/>
</dbReference>
<protein>
    <submittedName>
        <fullName evidence="13">Acyl transferase domain-containing protein/NADPH:quinone reductase-like Zn-dependent oxidoreductase/SAM-dependent methyltransferase/acyl carrier protein</fullName>
    </submittedName>
</protein>
<dbReference type="Proteomes" id="UP000549009">
    <property type="component" value="Unassembled WGS sequence"/>
</dbReference>
<dbReference type="PROSITE" id="PS52019">
    <property type="entry name" value="PKS_MFAS_DH"/>
    <property type="match status" value="1"/>
</dbReference>
<dbReference type="InterPro" id="IPR032821">
    <property type="entry name" value="PKS_assoc"/>
</dbReference>
<feature type="region of interest" description="N-terminal hotdog fold" evidence="9">
    <location>
        <begin position="893"/>
        <end position="1013"/>
    </location>
</feature>
<evidence type="ECO:0000256" key="7">
    <source>
        <dbReference type="ARBA" id="ARBA00023268"/>
    </source>
</evidence>
<dbReference type="GO" id="GO:0004312">
    <property type="term" value="F:fatty acid synthase activity"/>
    <property type="evidence" value="ECO:0007669"/>
    <property type="project" value="TreeGrafter"/>
</dbReference>
<dbReference type="Pfam" id="PF08659">
    <property type="entry name" value="KR"/>
    <property type="match status" value="1"/>
</dbReference>
<dbReference type="Gene3D" id="3.90.180.10">
    <property type="entry name" value="Medium-chain alcohol dehydrogenases, catalytic domain"/>
    <property type="match status" value="1"/>
</dbReference>
<dbReference type="InterPro" id="IPR014031">
    <property type="entry name" value="Ketoacyl_synth_C"/>
</dbReference>
<dbReference type="InterPro" id="IPR020843">
    <property type="entry name" value="ER"/>
</dbReference>
<dbReference type="SMART" id="SM00829">
    <property type="entry name" value="PKS_ER"/>
    <property type="match status" value="1"/>
</dbReference>
<dbReference type="PROSITE" id="PS01162">
    <property type="entry name" value="QOR_ZETA_CRYSTAL"/>
    <property type="match status" value="1"/>
</dbReference>
<accession>A0A7W8EZJ5</accession>
<dbReference type="InterPro" id="IPR013154">
    <property type="entry name" value="ADH-like_N"/>
</dbReference>
<evidence type="ECO:0000259" key="12">
    <source>
        <dbReference type="PROSITE" id="PS52019"/>
    </source>
</evidence>
<dbReference type="InterPro" id="IPR009081">
    <property type="entry name" value="PP-bd_ACP"/>
</dbReference>
<dbReference type="GO" id="GO:0006633">
    <property type="term" value="P:fatty acid biosynthetic process"/>
    <property type="evidence" value="ECO:0007669"/>
    <property type="project" value="InterPro"/>
</dbReference>
<keyword evidence="2" id="KW-0596">Phosphopantetheine</keyword>
<evidence type="ECO:0000313" key="14">
    <source>
        <dbReference type="Proteomes" id="UP000549009"/>
    </source>
</evidence>
<dbReference type="SUPFAM" id="SSF52151">
    <property type="entry name" value="FabD/lysophospholipase-like"/>
    <property type="match status" value="1"/>
</dbReference>
<dbReference type="InterPro" id="IPR042104">
    <property type="entry name" value="PKS_dehydratase_sf"/>
</dbReference>
<evidence type="ECO:0000256" key="6">
    <source>
        <dbReference type="ARBA" id="ARBA00023194"/>
    </source>
</evidence>
<evidence type="ECO:0000313" key="13">
    <source>
        <dbReference type="EMBL" id="MBB5109961.1"/>
    </source>
</evidence>
<dbReference type="InterPro" id="IPR049552">
    <property type="entry name" value="PKS_DH_N"/>
</dbReference>
<dbReference type="SUPFAM" id="SSF53335">
    <property type="entry name" value="S-adenosyl-L-methionine-dependent methyltransferases"/>
    <property type="match status" value="1"/>
</dbReference>
<dbReference type="InterPro" id="IPR011032">
    <property type="entry name" value="GroES-like_sf"/>
</dbReference>
<dbReference type="RefSeq" id="WP_184927041.1">
    <property type="nucleotide sequence ID" value="NZ_BMSQ01000056.1"/>
</dbReference>
<dbReference type="InterPro" id="IPR016036">
    <property type="entry name" value="Malonyl_transacylase_ACP-bd"/>
</dbReference>
<dbReference type="Pfam" id="PF00550">
    <property type="entry name" value="PP-binding"/>
    <property type="match status" value="1"/>
</dbReference>
<dbReference type="InterPro" id="IPR014030">
    <property type="entry name" value="Ketoacyl_synth_N"/>
</dbReference>